<comment type="caution">
    <text evidence="1">The sequence shown here is derived from an EMBL/GenBank/DDBJ whole genome shotgun (WGS) entry which is preliminary data.</text>
</comment>
<dbReference type="Proteomes" id="UP000499080">
    <property type="component" value="Unassembled WGS sequence"/>
</dbReference>
<protein>
    <submittedName>
        <fullName evidence="1">Uncharacterized protein</fullName>
    </submittedName>
</protein>
<accession>A0A4Y2FUZ6</accession>
<dbReference type="AlphaFoldDB" id="A0A4Y2FUZ6"/>
<reference evidence="1 2" key="1">
    <citation type="journal article" date="2019" name="Sci. Rep.">
        <title>Orb-weaving spider Araneus ventricosus genome elucidates the spidroin gene catalogue.</title>
        <authorList>
            <person name="Kono N."/>
            <person name="Nakamura H."/>
            <person name="Ohtoshi R."/>
            <person name="Moran D.A.P."/>
            <person name="Shinohara A."/>
            <person name="Yoshida Y."/>
            <person name="Fujiwara M."/>
            <person name="Mori M."/>
            <person name="Tomita M."/>
            <person name="Arakawa K."/>
        </authorList>
    </citation>
    <scope>NUCLEOTIDE SEQUENCE [LARGE SCALE GENOMIC DNA]</scope>
</reference>
<organism evidence="1 2">
    <name type="scientific">Araneus ventricosus</name>
    <name type="common">Orbweaver spider</name>
    <name type="synonym">Epeira ventricosa</name>
    <dbReference type="NCBI Taxonomy" id="182803"/>
    <lineage>
        <taxon>Eukaryota</taxon>
        <taxon>Metazoa</taxon>
        <taxon>Ecdysozoa</taxon>
        <taxon>Arthropoda</taxon>
        <taxon>Chelicerata</taxon>
        <taxon>Arachnida</taxon>
        <taxon>Araneae</taxon>
        <taxon>Araneomorphae</taxon>
        <taxon>Entelegynae</taxon>
        <taxon>Araneoidea</taxon>
        <taxon>Araneidae</taxon>
        <taxon>Araneus</taxon>
    </lineage>
</organism>
<dbReference type="EMBL" id="BGPR01001096">
    <property type="protein sequence ID" value="GBM45330.1"/>
    <property type="molecule type" value="Genomic_DNA"/>
</dbReference>
<proteinExistence type="predicted"/>
<gene>
    <name evidence="1" type="ORF">AVEN_54391_1</name>
</gene>
<keyword evidence="2" id="KW-1185">Reference proteome</keyword>
<sequence>MKGAGQFKVTKRGFDGRWIIFAFLGKVLTREINVGLFAGGRKECHLANEDPDQYINGRISFVGRSGELDFTYAGERQVLLRIETRQYSHQGLRVLIFTDRPGPRAHLVGVYIELRNLIVFPRAVQVGSRNYLTTRPRVTVPPFEVIFIDFLYINILI</sequence>
<evidence type="ECO:0000313" key="1">
    <source>
        <dbReference type="EMBL" id="GBM45330.1"/>
    </source>
</evidence>
<evidence type="ECO:0000313" key="2">
    <source>
        <dbReference type="Proteomes" id="UP000499080"/>
    </source>
</evidence>
<name>A0A4Y2FUZ6_ARAVE</name>